<dbReference type="PANTHER" id="PTHR33823:SF2">
    <property type="entry name" value="RNA POLYMERASE-BINDING TRANSCRIPTION FACTOR DKSA"/>
    <property type="match status" value="1"/>
</dbReference>
<evidence type="ECO:0000259" key="5">
    <source>
        <dbReference type="Pfam" id="PF01258"/>
    </source>
</evidence>
<dbReference type="InterPro" id="IPR020458">
    <property type="entry name" value="Znf_DskA_TraR_CS"/>
</dbReference>
<dbReference type="PANTHER" id="PTHR33823">
    <property type="entry name" value="RNA POLYMERASE-BINDING TRANSCRIPTION FACTOR DKSA-RELATED"/>
    <property type="match status" value="1"/>
</dbReference>
<evidence type="ECO:0000256" key="4">
    <source>
        <dbReference type="PROSITE-ProRule" id="PRU00510"/>
    </source>
</evidence>
<dbReference type="EMBL" id="OBEN01000003">
    <property type="protein sequence ID" value="SNZ13681.1"/>
    <property type="molecule type" value="Genomic_DNA"/>
</dbReference>
<evidence type="ECO:0000313" key="8">
    <source>
        <dbReference type="Proteomes" id="UP000218627"/>
    </source>
</evidence>
<evidence type="ECO:0000259" key="6">
    <source>
        <dbReference type="Pfam" id="PF21157"/>
    </source>
</evidence>
<dbReference type="Proteomes" id="UP000218627">
    <property type="component" value="Unassembled WGS sequence"/>
</dbReference>
<protein>
    <submittedName>
        <fullName evidence="7">Transcriptional regulator, TraR/DksA family</fullName>
    </submittedName>
</protein>
<dbReference type="Gene3D" id="1.20.120.910">
    <property type="entry name" value="DksA, coiled-coil domain"/>
    <property type="match status" value="1"/>
</dbReference>
<keyword evidence="2" id="KW-0863">Zinc-finger</keyword>
<dbReference type="GO" id="GO:0008270">
    <property type="term" value="F:zinc ion binding"/>
    <property type="evidence" value="ECO:0007669"/>
    <property type="project" value="UniProtKB-KW"/>
</dbReference>
<dbReference type="PROSITE" id="PS51128">
    <property type="entry name" value="ZF_DKSA_2"/>
    <property type="match status" value="1"/>
</dbReference>
<evidence type="ECO:0000256" key="3">
    <source>
        <dbReference type="ARBA" id="ARBA00022833"/>
    </source>
</evidence>
<gene>
    <name evidence="7" type="ORF">SAMN06265353_0849</name>
</gene>
<dbReference type="Pfam" id="PF01258">
    <property type="entry name" value="zf-dskA_traR"/>
    <property type="match status" value="1"/>
</dbReference>
<keyword evidence="8" id="KW-1185">Reference proteome</keyword>
<dbReference type="InterPro" id="IPR048489">
    <property type="entry name" value="DksA_N"/>
</dbReference>
<evidence type="ECO:0000256" key="1">
    <source>
        <dbReference type="ARBA" id="ARBA00022723"/>
    </source>
</evidence>
<dbReference type="Pfam" id="PF21157">
    <property type="entry name" value="DksA_N"/>
    <property type="match status" value="1"/>
</dbReference>
<evidence type="ECO:0000256" key="2">
    <source>
        <dbReference type="ARBA" id="ARBA00022771"/>
    </source>
</evidence>
<dbReference type="OrthoDB" id="9811543at2"/>
<dbReference type="RefSeq" id="WP_096601528.1">
    <property type="nucleotide sequence ID" value="NZ_OBEN01000003.1"/>
</dbReference>
<feature type="zinc finger region" description="dksA C4-type" evidence="4">
    <location>
        <begin position="87"/>
        <end position="111"/>
    </location>
</feature>
<dbReference type="SUPFAM" id="SSF57716">
    <property type="entry name" value="Glucocorticoid receptor-like (DNA-binding domain)"/>
    <property type="match status" value="1"/>
</dbReference>
<dbReference type="PROSITE" id="PS01102">
    <property type="entry name" value="ZF_DKSA_1"/>
    <property type="match status" value="1"/>
</dbReference>
<organism evidence="7 8">
    <name type="scientific">Hydrogenobacter hydrogenophilus</name>
    <dbReference type="NCBI Taxonomy" id="35835"/>
    <lineage>
        <taxon>Bacteria</taxon>
        <taxon>Pseudomonadati</taxon>
        <taxon>Aquificota</taxon>
        <taxon>Aquificia</taxon>
        <taxon>Aquificales</taxon>
        <taxon>Aquificaceae</taxon>
        <taxon>Hydrogenobacter</taxon>
    </lineage>
</organism>
<dbReference type="SUPFAM" id="SSF109635">
    <property type="entry name" value="DnaK suppressor protein DksA, alpha-hairpin domain"/>
    <property type="match status" value="1"/>
</dbReference>
<sequence length="121" mass="14361">MRHLTEEQIKELRDLLLSIREKIIKSADEQIKDPSNITFEGGDEIDRANIETERYLQLQRVKTRELKLLRKIDYALLKMENMTYGICENCGREIPFERLKARPVTTMCINCKELEEETENE</sequence>
<accession>A0A285P1D0</accession>
<keyword evidence="3" id="KW-0862">Zinc</keyword>
<feature type="domain" description="DnaK suppressor protein DksA N-terminal" evidence="6">
    <location>
        <begin position="8"/>
        <end position="77"/>
    </location>
</feature>
<dbReference type="InterPro" id="IPR000962">
    <property type="entry name" value="Znf_DskA_TraR"/>
</dbReference>
<dbReference type="PRINTS" id="PR00618">
    <property type="entry name" value="DKSAZNFINGER"/>
</dbReference>
<dbReference type="InterPro" id="IPR020460">
    <property type="entry name" value="Znf_C4-type_bac"/>
</dbReference>
<dbReference type="InterPro" id="IPR037187">
    <property type="entry name" value="DnaK_N"/>
</dbReference>
<reference evidence="8" key="1">
    <citation type="submission" date="2017-09" db="EMBL/GenBank/DDBJ databases">
        <authorList>
            <person name="Varghese N."/>
            <person name="Submissions S."/>
        </authorList>
    </citation>
    <scope>NUCLEOTIDE SEQUENCE [LARGE SCALE GENOMIC DNA]</scope>
    <source>
        <strain evidence="8">DSM 2913</strain>
    </source>
</reference>
<name>A0A285P1D0_9AQUI</name>
<proteinExistence type="predicted"/>
<feature type="domain" description="Zinc finger DksA/TraR C4-type" evidence="5">
    <location>
        <begin position="83"/>
        <end position="116"/>
    </location>
</feature>
<keyword evidence="1" id="KW-0479">Metal-binding</keyword>
<dbReference type="AlphaFoldDB" id="A0A285P1D0"/>
<evidence type="ECO:0000313" key="7">
    <source>
        <dbReference type="EMBL" id="SNZ13681.1"/>
    </source>
</evidence>